<dbReference type="Gene3D" id="3.40.50.360">
    <property type="match status" value="1"/>
</dbReference>
<feature type="domain" description="NADPH-dependent FMN reductase-like" evidence="4">
    <location>
        <begin position="5"/>
        <end position="147"/>
    </location>
</feature>
<sequence>MTAMITVVGNPKPHSRTLEVARRFSLGLREALVEAGRPMDEPRVIDLVDYTADLLGQGGRPGALDDALTGVRQPGGLVVVASPTFKGAYSGLLKMFMDLLPQRGLRGTVAVPLMTAASTRHRAVVGHYLGPLLLELGARVPGSGLCVLEAEFDDLDRHIDGWLRHGLPAVIEALRIPHETAGPG</sequence>
<evidence type="ECO:0000313" key="5">
    <source>
        <dbReference type="EMBL" id="MFC4014136.1"/>
    </source>
</evidence>
<evidence type="ECO:0000256" key="1">
    <source>
        <dbReference type="ARBA" id="ARBA00022630"/>
    </source>
</evidence>
<comment type="caution">
    <text evidence="5">The sequence shown here is derived from an EMBL/GenBank/DDBJ whole genome shotgun (WGS) entry which is preliminary data.</text>
</comment>
<evidence type="ECO:0000256" key="2">
    <source>
        <dbReference type="ARBA" id="ARBA00022643"/>
    </source>
</evidence>
<dbReference type="InterPro" id="IPR051814">
    <property type="entry name" value="NAD(P)H-dep_FMN_reductase"/>
</dbReference>
<dbReference type="EMBL" id="JBHSBI010000032">
    <property type="protein sequence ID" value="MFC4014136.1"/>
    <property type="molecule type" value="Genomic_DNA"/>
</dbReference>
<proteinExistence type="predicted"/>
<dbReference type="Proteomes" id="UP001595851">
    <property type="component" value="Unassembled WGS sequence"/>
</dbReference>
<dbReference type="PANTHER" id="PTHR43408:SF2">
    <property type="entry name" value="FMN REDUCTASE (NADPH)"/>
    <property type="match status" value="1"/>
</dbReference>
<reference evidence="6" key="1">
    <citation type="journal article" date="2019" name="Int. J. Syst. Evol. Microbiol.">
        <title>The Global Catalogue of Microorganisms (GCM) 10K type strain sequencing project: providing services to taxonomists for standard genome sequencing and annotation.</title>
        <authorList>
            <consortium name="The Broad Institute Genomics Platform"/>
            <consortium name="The Broad Institute Genome Sequencing Center for Infectious Disease"/>
            <person name="Wu L."/>
            <person name="Ma J."/>
        </authorList>
    </citation>
    <scope>NUCLEOTIDE SEQUENCE [LARGE SCALE GENOMIC DNA]</scope>
    <source>
        <strain evidence="6">TBRC 1276</strain>
    </source>
</reference>
<evidence type="ECO:0000313" key="6">
    <source>
        <dbReference type="Proteomes" id="UP001595851"/>
    </source>
</evidence>
<organism evidence="5 6">
    <name type="scientific">Nonomuraea purpurea</name>
    <dbReference type="NCBI Taxonomy" id="1849276"/>
    <lineage>
        <taxon>Bacteria</taxon>
        <taxon>Bacillati</taxon>
        <taxon>Actinomycetota</taxon>
        <taxon>Actinomycetes</taxon>
        <taxon>Streptosporangiales</taxon>
        <taxon>Streptosporangiaceae</taxon>
        <taxon>Nonomuraea</taxon>
    </lineage>
</organism>
<dbReference type="InterPro" id="IPR029039">
    <property type="entry name" value="Flavoprotein-like_sf"/>
</dbReference>
<dbReference type="Pfam" id="PF03358">
    <property type="entry name" value="FMN_red"/>
    <property type="match status" value="1"/>
</dbReference>
<name>A0ABV8GJJ7_9ACTN</name>
<dbReference type="PANTHER" id="PTHR43408">
    <property type="entry name" value="FMN REDUCTASE (NADPH)"/>
    <property type="match status" value="1"/>
</dbReference>
<evidence type="ECO:0000256" key="3">
    <source>
        <dbReference type="ARBA" id="ARBA00023002"/>
    </source>
</evidence>
<evidence type="ECO:0000259" key="4">
    <source>
        <dbReference type="Pfam" id="PF03358"/>
    </source>
</evidence>
<dbReference type="RefSeq" id="WP_379533985.1">
    <property type="nucleotide sequence ID" value="NZ_JBHSBI010000032.1"/>
</dbReference>
<keyword evidence="1" id="KW-0285">Flavoprotein</keyword>
<keyword evidence="6" id="KW-1185">Reference proteome</keyword>
<dbReference type="InterPro" id="IPR005025">
    <property type="entry name" value="FMN_Rdtase-like_dom"/>
</dbReference>
<protein>
    <submittedName>
        <fullName evidence="5">NAD(P)H-dependent oxidoreductase</fullName>
    </submittedName>
</protein>
<dbReference type="SUPFAM" id="SSF52218">
    <property type="entry name" value="Flavoproteins"/>
    <property type="match status" value="1"/>
</dbReference>
<keyword evidence="2" id="KW-0288">FMN</keyword>
<gene>
    <name evidence="5" type="ORF">ACFOY2_43400</name>
</gene>
<accession>A0ABV8GJJ7</accession>
<keyword evidence="3" id="KW-0560">Oxidoreductase</keyword>